<sequence length="86" mass="9093">MHGESPIKRRVSRKIWVGSVPVGGDAPIAVQSMTNSDTNDVAATVAQINRLEAAGVDIVRVSVPDMDAAEAFGRIKQLVKVPLVAD</sequence>
<comment type="caution">
    <text evidence="4">The sequence shown here is derived from an EMBL/GenBank/DDBJ whole genome shotgun (WGS) entry which is preliminary data.</text>
</comment>
<keyword evidence="2" id="KW-0004">4Fe-4S</keyword>
<dbReference type="InterPro" id="IPR011005">
    <property type="entry name" value="Dihydropteroate_synth-like_sf"/>
</dbReference>
<evidence type="ECO:0000313" key="5">
    <source>
        <dbReference type="Proteomes" id="UP001196338"/>
    </source>
</evidence>
<dbReference type="EC" id="1.17.7.3" evidence="4"/>
<dbReference type="InterPro" id="IPR004588">
    <property type="entry name" value="IspG_bac-typ"/>
</dbReference>
<reference evidence="4" key="1">
    <citation type="submission" date="2021-05" db="EMBL/GenBank/DDBJ databases">
        <authorList>
            <person name="Stine C."/>
        </authorList>
    </citation>
    <scope>NUCLEOTIDE SEQUENCE</scope>
    <source>
        <strain evidence="4">TDS0091212</strain>
    </source>
</reference>
<keyword evidence="2" id="KW-0408">Iron</keyword>
<feature type="domain" description="IspG TIM-barrel" evidence="3">
    <location>
        <begin position="13"/>
        <end position="86"/>
    </location>
</feature>
<proteinExistence type="predicted"/>
<keyword evidence="2" id="KW-0411">Iron-sulfur</keyword>
<dbReference type="GO" id="GO:0019288">
    <property type="term" value="P:isopentenyl diphosphate biosynthetic process, methylerythritol 4-phosphate pathway"/>
    <property type="evidence" value="ECO:0007669"/>
    <property type="project" value="TreeGrafter"/>
</dbReference>
<dbReference type="GO" id="GO:0141197">
    <property type="term" value="F:4-hydroxy-3-methylbut-2-enyl-diphosphate synthase activity (flavodoxin)"/>
    <property type="evidence" value="ECO:0007669"/>
    <property type="project" value="UniProtKB-EC"/>
</dbReference>
<dbReference type="InterPro" id="IPR058578">
    <property type="entry name" value="IspG_TIM"/>
</dbReference>
<dbReference type="Pfam" id="PF04551">
    <property type="entry name" value="GcpE"/>
    <property type="match status" value="1"/>
</dbReference>
<accession>A0AAW4KQT7</accession>
<keyword evidence="4" id="KW-0560">Oxidoreductase</keyword>
<protein>
    <submittedName>
        <fullName evidence="4">Flavodoxin-dependent (E)-4-hydroxy-3-methylbut-2-enyl-diphosphate synthase</fullName>
        <ecNumber evidence="4">1.17.7.3</ecNumber>
    </submittedName>
</protein>
<keyword evidence="2" id="KW-0479">Metal-binding</keyword>
<dbReference type="PANTHER" id="PTHR30454">
    <property type="entry name" value="4-HYDROXY-3-METHYLBUT-2-EN-1-YL DIPHOSPHATE SYNTHASE"/>
    <property type="match status" value="1"/>
</dbReference>
<dbReference type="PANTHER" id="PTHR30454:SF0">
    <property type="entry name" value="4-HYDROXY-3-METHYLBUT-2-EN-1-YL DIPHOSPHATE SYNTHASE (FERREDOXIN), CHLOROPLASTIC"/>
    <property type="match status" value="1"/>
</dbReference>
<dbReference type="GO" id="GO:0016114">
    <property type="term" value="P:terpenoid biosynthetic process"/>
    <property type="evidence" value="ECO:0007669"/>
    <property type="project" value="InterPro"/>
</dbReference>
<dbReference type="RefSeq" id="WP_213421067.1">
    <property type="nucleotide sequence ID" value="NZ_JAHBND010000601.1"/>
</dbReference>
<gene>
    <name evidence="4" type="ORF">KIN13_15505</name>
</gene>
<reference evidence="4" key="2">
    <citation type="submission" date="2023-08" db="EMBL/GenBank/DDBJ databases">
        <title>Vibrio cholerae Outbreaks in Tanzania Exemplify Founder Flush: Simultaneous Increases in Population Size and Genetic Diversity.</title>
        <authorList>
            <person name="Debes A.K."/>
            <person name="Mohammed A."/>
            <person name="Maseke I."/>
            <person name="Almeida M."/>
            <person name="Li S."/>
            <person name="Matimba H."/>
            <person name="Joachim A."/>
            <person name="Mizinduko M."/>
            <person name="Nyanga S."/>
            <person name="Kelly M."/>
            <person name="Kachwamba Y."/>
            <person name="Schaffer A.M."/>
            <person name="Nyanga A.S."/>
            <person name="Mghamba J."/>
            <person name="Mosha F.S."/>
            <person name="Sack D.A."/>
            <person name="Stine O.C."/>
        </authorList>
    </citation>
    <scope>NUCLEOTIDE SEQUENCE</scope>
    <source>
        <strain evidence="4">TDS0091212</strain>
    </source>
</reference>
<evidence type="ECO:0000256" key="2">
    <source>
        <dbReference type="ARBA" id="ARBA00022485"/>
    </source>
</evidence>
<feature type="non-terminal residue" evidence="4">
    <location>
        <position position="86"/>
    </location>
</feature>
<dbReference type="GO" id="GO:0051539">
    <property type="term" value="F:4 iron, 4 sulfur cluster binding"/>
    <property type="evidence" value="ECO:0007669"/>
    <property type="project" value="UniProtKB-KW"/>
</dbReference>
<organism evidence="4 5">
    <name type="scientific">Vibrio cholerae</name>
    <dbReference type="NCBI Taxonomy" id="666"/>
    <lineage>
        <taxon>Bacteria</taxon>
        <taxon>Pseudomonadati</taxon>
        <taxon>Pseudomonadota</taxon>
        <taxon>Gammaproteobacteria</taxon>
        <taxon>Vibrionales</taxon>
        <taxon>Vibrionaceae</taxon>
        <taxon>Vibrio</taxon>
    </lineage>
</organism>
<evidence type="ECO:0000313" key="4">
    <source>
        <dbReference type="EMBL" id="MBS7674825.1"/>
    </source>
</evidence>
<dbReference type="Gene3D" id="3.20.20.20">
    <property type="entry name" value="Dihydropteroate synthase-like"/>
    <property type="match status" value="1"/>
</dbReference>
<evidence type="ECO:0000259" key="3">
    <source>
        <dbReference type="Pfam" id="PF04551"/>
    </source>
</evidence>
<dbReference type="AlphaFoldDB" id="A0AAW4KQT7"/>
<dbReference type="EMBL" id="JAHBND010000601">
    <property type="protein sequence ID" value="MBS7674825.1"/>
    <property type="molecule type" value="Genomic_DNA"/>
</dbReference>
<comment type="cofactor">
    <cofactor evidence="1">
        <name>[4Fe-4S] cluster</name>
        <dbReference type="ChEBI" id="CHEBI:49883"/>
    </cofactor>
</comment>
<dbReference type="GO" id="GO:0046429">
    <property type="term" value="F:4-hydroxy-3-methylbut-2-en-1-yl diphosphate synthase activity (ferredoxin)"/>
    <property type="evidence" value="ECO:0007669"/>
    <property type="project" value="InterPro"/>
</dbReference>
<evidence type="ECO:0000256" key="1">
    <source>
        <dbReference type="ARBA" id="ARBA00001966"/>
    </source>
</evidence>
<name>A0AAW4KQT7_VIBCL</name>
<dbReference type="Proteomes" id="UP001196338">
    <property type="component" value="Unassembled WGS sequence"/>
</dbReference>